<keyword evidence="2" id="KW-1185">Reference proteome</keyword>
<accession>A0ABZ0B515</accession>
<sequence length="120" mass="12528">MRISSALLLGLSLTSCGGGSGDSEETASAERVSCAVGDATDFTRVCTLDRSMTDDGLVLTIHHPDGGFHRLRVTTDGRGVVPADGATNADIRIIGDHQIEVAMPDARYRLPATIGDVSES</sequence>
<evidence type="ECO:0008006" key="3">
    <source>
        <dbReference type="Google" id="ProtNLM"/>
    </source>
</evidence>
<protein>
    <recommendedName>
        <fullName evidence="3">Lipoprotein</fullName>
    </recommendedName>
</protein>
<dbReference type="RefSeq" id="WP_313912953.1">
    <property type="nucleotide sequence ID" value="NZ_CP135076.1"/>
</dbReference>
<evidence type="ECO:0000313" key="1">
    <source>
        <dbReference type="EMBL" id="WNO52476.1"/>
    </source>
</evidence>
<dbReference type="EMBL" id="CP135076">
    <property type="protein sequence ID" value="WNO52476.1"/>
    <property type="molecule type" value="Genomic_DNA"/>
</dbReference>
<proteinExistence type="predicted"/>
<gene>
    <name evidence="1" type="ORF">RPR59_08280</name>
</gene>
<name>A0ABZ0B515_9SPHN</name>
<reference evidence="1 2" key="1">
    <citation type="submission" date="2023-09" db="EMBL/GenBank/DDBJ databases">
        <authorList>
            <person name="Rey-Velasco X."/>
        </authorList>
    </citation>
    <scope>NUCLEOTIDE SEQUENCE [LARGE SCALE GENOMIC DNA]</scope>
    <source>
        <strain evidence="1 2">W311</strain>
    </source>
</reference>
<dbReference type="PROSITE" id="PS51257">
    <property type="entry name" value="PROKAR_LIPOPROTEIN"/>
    <property type="match status" value="1"/>
</dbReference>
<evidence type="ECO:0000313" key="2">
    <source>
        <dbReference type="Proteomes" id="UP001302249"/>
    </source>
</evidence>
<organism evidence="1 2">
    <name type="scientific">Stakelama saccharophila</name>
    <dbReference type="NCBI Taxonomy" id="3075605"/>
    <lineage>
        <taxon>Bacteria</taxon>
        <taxon>Pseudomonadati</taxon>
        <taxon>Pseudomonadota</taxon>
        <taxon>Alphaproteobacteria</taxon>
        <taxon>Sphingomonadales</taxon>
        <taxon>Sphingomonadaceae</taxon>
        <taxon>Stakelama</taxon>
    </lineage>
</organism>
<dbReference type="Proteomes" id="UP001302249">
    <property type="component" value="Chromosome"/>
</dbReference>